<evidence type="ECO:0000256" key="1">
    <source>
        <dbReference type="ARBA" id="ARBA00004651"/>
    </source>
</evidence>
<comment type="caution">
    <text evidence="8">The sequence shown here is derived from an EMBL/GenBank/DDBJ whole genome shotgun (WGS) entry which is preliminary data.</text>
</comment>
<feature type="transmembrane region" description="Helical" evidence="7">
    <location>
        <begin position="263"/>
        <end position="287"/>
    </location>
</feature>
<sequence length="362" mass="39771">MTPLKNIAKTFFKIGLIGFGGGPGMLAIIRSECVKKKKLVCDDELTTAVAIGQMLPGPFVPNYCEYIGYCLAGLKGAVVAGIFLLLPSFIIMLILSYLYLSFHTLPAINQVFKGIGAVMTAIIIWAGIDMGRLIINKFTRVIVFAFAFILFLIKFDPVLTVLFAGSLSIILEQIKSPRIFLTVPIFLFDLRKALELFGIFLKIGTVIFGGGYAAIPFIQNEVCLYRDWLTTREFLDGFALGQITPGPVAITATFVGFKVMGILGALISTIGIFLPSFLMLIILIKIYKKIEHNCYVQSFLNGIKSAVVAILLSTGIFFIPVNWFNIVYGIFGLLCLFILLFVKKIDPFIIVVAGIIFGLIIG</sequence>
<keyword evidence="4 7" id="KW-0812">Transmembrane</keyword>
<dbReference type="PANTHER" id="PTHR43663">
    <property type="entry name" value="CHROMATE TRANSPORT PROTEIN-RELATED"/>
    <property type="match status" value="1"/>
</dbReference>
<feature type="transmembrane region" description="Helical" evidence="7">
    <location>
        <begin position="12"/>
        <end position="29"/>
    </location>
</feature>
<feature type="transmembrane region" description="Helical" evidence="7">
    <location>
        <begin position="299"/>
        <end position="319"/>
    </location>
</feature>
<feature type="transmembrane region" description="Helical" evidence="7">
    <location>
        <begin position="196"/>
        <end position="218"/>
    </location>
</feature>
<evidence type="ECO:0000256" key="5">
    <source>
        <dbReference type="ARBA" id="ARBA00022989"/>
    </source>
</evidence>
<feature type="transmembrane region" description="Helical" evidence="7">
    <location>
        <begin position="238"/>
        <end position="257"/>
    </location>
</feature>
<dbReference type="GO" id="GO:0015109">
    <property type="term" value="F:chromate transmembrane transporter activity"/>
    <property type="evidence" value="ECO:0007669"/>
    <property type="project" value="InterPro"/>
</dbReference>
<dbReference type="AlphaFoldDB" id="A0A7C6EJI8"/>
<dbReference type="InterPro" id="IPR052518">
    <property type="entry name" value="CHR_Transporter"/>
</dbReference>
<accession>A0A7C6EJI8</accession>
<dbReference type="Pfam" id="PF02417">
    <property type="entry name" value="Chromate_transp"/>
    <property type="match status" value="2"/>
</dbReference>
<feature type="transmembrane region" description="Helical" evidence="7">
    <location>
        <begin position="325"/>
        <end position="342"/>
    </location>
</feature>
<protein>
    <submittedName>
        <fullName evidence="8">Chromate efflux transporter</fullName>
    </submittedName>
</protein>
<proteinExistence type="inferred from homology"/>
<evidence type="ECO:0000256" key="2">
    <source>
        <dbReference type="ARBA" id="ARBA00005262"/>
    </source>
</evidence>
<feature type="transmembrane region" description="Helical" evidence="7">
    <location>
        <begin position="111"/>
        <end position="129"/>
    </location>
</feature>
<evidence type="ECO:0000256" key="3">
    <source>
        <dbReference type="ARBA" id="ARBA00022475"/>
    </source>
</evidence>
<dbReference type="PIRSF" id="PIRSF004810">
    <property type="entry name" value="ChrA"/>
    <property type="match status" value="1"/>
</dbReference>
<evidence type="ECO:0000313" key="8">
    <source>
        <dbReference type="EMBL" id="HHS62685.1"/>
    </source>
</evidence>
<feature type="transmembrane region" description="Helical" evidence="7">
    <location>
        <begin position="141"/>
        <end position="171"/>
    </location>
</feature>
<dbReference type="NCBIfam" id="TIGR00937">
    <property type="entry name" value="2A51"/>
    <property type="match status" value="1"/>
</dbReference>
<dbReference type="EMBL" id="DTHJ01000073">
    <property type="protein sequence ID" value="HHS62685.1"/>
    <property type="molecule type" value="Genomic_DNA"/>
</dbReference>
<evidence type="ECO:0000256" key="6">
    <source>
        <dbReference type="ARBA" id="ARBA00023136"/>
    </source>
</evidence>
<gene>
    <name evidence="8" type="primary">chrA</name>
    <name evidence="8" type="ORF">ENV70_03580</name>
</gene>
<keyword evidence="3" id="KW-1003">Cell membrane</keyword>
<keyword evidence="5 7" id="KW-1133">Transmembrane helix</keyword>
<organism evidence="8">
    <name type="scientific">candidate division WOR-3 bacterium</name>
    <dbReference type="NCBI Taxonomy" id="2052148"/>
    <lineage>
        <taxon>Bacteria</taxon>
        <taxon>Bacteria division WOR-3</taxon>
    </lineage>
</organism>
<evidence type="ECO:0000256" key="7">
    <source>
        <dbReference type="SAM" id="Phobius"/>
    </source>
</evidence>
<comment type="similarity">
    <text evidence="2">Belongs to the chromate ion transporter (CHR) (TC 2.A.51) family.</text>
</comment>
<dbReference type="InterPro" id="IPR014047">
    <property type="entry name" value="Chr_Tranpt_l_chain"/>
</dbReference>
<dbReference type="InterPro" id="IPR003370">
    <property type="entry name" value="Chromate_transpt"/>
</dbReference>
<dbReference type="GO" id="GO:0005886">
    <property type="term" value="C:plasma membrane"/>
    <property type="evidence" value="ECO:0007669"/>
    <property type="project" value="UniProtKB-SubCell"/>
</dbReference>
<dbReference type="PANTHER" id="PTHR43663:SF1">
    <property type="entry name" value="CHROMATE TRANSPORTER"/>
    <property type="match status" value="1"/>
</dbReference>
<evidence type="ECO:0000256" key="4">
    <source>
        <dbReference type="ARBA" id="ARBA00022692"/>
    </source>
</evidence>
<reference evidence="8" key="1">
    <citation type="journal article" date="2020" name="mSystems">
        <title>Genome- and Community-Level Interaction Insights into Carbon Utilization and Element Cycling Functions of Hydrothermarchaeota in Hydrothermal Sediment.</title>
        <authorList>
            <person name="Zhou Z."/>
            <person name="Liu Y."/>
            <person name="Xu W."/>
            <person name="Pan J."/>
            <person name="Luo Z.H."/>
            <person name="Li M."/>
        </authorList>
    </citation>
    <scope>NUCLEOTIDE SEQUENCE [LARGE SCALE GENOMIC DNA]</scope>
    <source>
        <strain evidence="8">SpSt-783</strain>
    </source>
</reference>
<feature type="transmembrane region" description="Helical" evidence="7">
    <location>
        <begin position="77"/>
        <end position="99"/>
    </location>
</feature>
<comment type="subcellular location">
    <subcellularLocation>
        <location evidence="1">Cell membrane</location>
        <topology evidence="1">Multi-pass membrane protein</topology>
    </subcellularLocation>
</comment>
<name>A0A7C6EJI8_UNCW3</name>
<keyword evidence="6 7" id="KW-0472">Membrane</keyword>